<organism evidence="1">
    <name type="scientific">Woronichinia naegeliana WA131</name>
    <dbReference type="NCBI Taxonomy" id="2824559"/>
    <lineage>
        <taxon>Bacteria</taxon>
        <taxon>Bacillati</taxon>
        <taxon>Cyanobacteriota</taxon>
        <taxon>Cyanophyceae</taxon>
        <taxon>Synechococcales</taxon>
        <taxon>Coelosphaeriaceae</taxon>
        <taxon>Woronichinia</taxon>
    </lineage>
</organism>
<dbReference type="EMBL" id="CP073041">
    <property type="protein sequence ID" value="UXE63489.1"/>
    <property type="molecule type" value="Genomic_DNA"/>
</dbReference>
<sequence>MLSVPAQALNITYTFDSSFDGQSSVSQTVGGVTGTFFGINRNSGSDSGKFSATANGIFLDSPEFAGNQFNISFNQAVKFLSYGVTKSFIASGRTATFDLSNPNGTGSTGNNLASVGTFNLNNQFTLSAGQTSTLTASLSNPILDTAQIQSITVDYTPTAVPWETDALPVVGSTILFGLGVWGKRKFAKPLQK</sequence>
<proteinExistence type="predicted"/>
<reference evidence="1" key="1">
    <citation type="submission" date="2021-04" db="EMBL/GenBank/DDBJ databases">
        <title>Genome sequence of Woronichinia naegeliana from Washington state freshwater lake bloom.</title>
        <authorList>
            <person name="Dreher T.W."/>
        </authorList>
    </citation>
    <scope>NUCLEOTIDE SEQUENCE</scope>
    <source>
        <strain evidence="1">WA131</strain>
    </source>
</reference>
<dbReference type="Proteomes" id="UP001065613">
    <property type="component" value="Chromosome"/>
</dbReference>
<accession>A0A977PY36</accession>
<name>A0A977PY36_9CYAN</name>
<dbReference type="KEGG" id="wna:KA717_13205"/>
<protein>
    <submittedName>
        <fullName evidence="1">Uncharacterized protein</fullName>
    </submittedName>
</protein>
<evidence type="ECO:0000313" key="1">
    <source>
        <dbReference type="EMBL" id="UXE63489.1"/>
    </source>
</evidence>
<gene>
    <name evidence="1" type="ORF">KA717_13205</name>
</gene>
<dbReference type="AlphaFoldDB" id="A0A977PY36"/>